<sequence length="702" mass="76401">MPPAATLLPLLRRPAPLHGPWRWLLHWGVLACLAALLAGCAGVQVNSISTADYLRQRRSDVLTTGSLSPAATEVLRVLGLDEKQCERDAPACRQALRESTGLTEEQRLATLSEVWLAAAQAGARAPAADAPTVDAQVGLWLEAARYAYAYLFFTARSPGERAFEDRQAQVRDYYNFSAQQALSALFKAHASADNPDRAREEAAQAATVGPWQLDFSSLHSAGLEPARVREIIPAASLRFSGLRNVYRRDGFGAELVLGLKPQAQPPQSEPQPFRTMPYPPVTALLIFEGHTLREVLATHRIRVLLRDPYRATSEHIARHTVPLAANFSAGYGLWLARSGFATQALDTLLGLNGGLDRPRIHLMQPYDPDRRIVIMLHGLASSPEAWINVANEVLGDEALRRNYQIWQVYYPTNAPLAVNRDTIATAIETTLHHFDPAGTARASQHVTLIGHSMGGVLARLLVSSTGDRLWQALQARYEVPDETTPDDAPNESADAPGAAHGDPAAHPDDTRKTLDRYLRFSPLPQVSDAIFIAAPHRGTPFANHRLARWAANLITLPLGMVRQLGDATRVMGRLRPRAVSEETGALGPIGIPNSIDNLSDRDEYIRWTEDLPISPGVRYHSIIGDDTPDLPLAQSSDGIVPYASAHLPGAASELVLPSSHSVQEHPRAILEIRRILNEELQEGPGAAPTAPSAPAAPAPQPR</sequence>
<evidence type="ECO:0000313" key="3">
    <source>
        <dbReference type="Proteomes" id="UP000199119"/>
    </source>
</evidence>
<feature type="compositionally biased region" description="Low complexity" evidence="1">
    <location>
        <begin position="493"/>
        <end position="502"/>
    </location>
</feature>
<evidence type="ECO:0000256" key="1">
    <source>
        <dbReference type="SAM" id="MobiDB-lite"/>
    </source>
</evidence>
<accession>A0A1I2HB80</accession>
<gene>
    <name evidence="2" type="ORF">SAMN04489711_12065</name>
</gene>
<evidence type="ECO:0000313" key="2">
    <source>
        <dbReference type="EMBL" id="SFF25851.1"/>
    </source>
</evidence>
<dbReference type="EMBL" id="FONX01000020">
    <property type="protein sequence ID" value="SFF25851.1"/>
    <property type="molecule type" value="Genomic_DNA"/>
</dbReference>
<dbReference type="InterPro" id="IPR029058">
    <property type="entry name" value="AB_hydrolase_fold"/>
</dbReference>
<dbReference type="RefSeq" id="WP_245785326.1">
    <property type="nucleotide sequence ID" value="NZ_FONX01000020.1"/>
</dbReference>
<feature type="region of interest" description="Disordered" evidence="1">
    <location>
        <begin position="680"/>
        <end position="702"/>
    </location>
</feature>
<proteinExistence type="predicted"/>
<feature type="region of interest" description="Disordered" evidence="1">
    <location>
        <begin position="479"/>
        <end position="510"/>
    </location>
</feature>
<dbReference type="STRING" id="1177982.SAMN04489711_12065"/>
<name>A0A1I2HB80_9BURK</name>
<evidence type="ECO:0008006" key="4">
    <source>
        <dbReference type="Google" id="ProtNLM"/>
    </source>
</evidence>
<dbReference type="Proteomes" id="UP000199119">
    <property type="component" value="Unassembled WGS sequence"/>
</dbReference>
<dbReference type="AlphaFoldDB" id="A0A1I2HB80"/>
<keyword evidence="3" id="KW-1185">Reference proteome</keyword>
<reference evidence="3" key="1">
    <citation type="submission" date="2016-10" db="EMBL/GenBank/DDBJ databases">
        <authorList>
            <person name="Varghese N."/>
            <person name="Submissions S."/>
        </authorList>
    </citation>
    <scope>NUCLEOTIDE SEQUENCE [LARGE SCALE GENOMIC DNA]</scope>
    <source>
        <strain evidence="3">DSM 27981</strain>
    </source>
</reference>
<feature type="compositionally biased region" description="Low complexity" evidence="1">
    <location>
        <begin position="684"/>
        <end position="693"/>
    </location>
</feature>
<organism evidence="2 3">
    <name type="scientific">Paracidovorax wautersii</name>
    <dbReference type="NCBI Taxonomy" id="1177982"/>
    <lineage>
        <taxon>Bacteria</taxon>
        <taxon>Pseudomonadati</taxon>
        <taxon>Pseudomonadota</taxon>
        <taxon>Betaproteobacteria</taxon>
        <taxon>Burkholderiales</taxon>
        <taxon>Comamonadaceae</taxon>
        <taxon>Paracidovorax</taxon>
    </lineage>
</organism>
<protein>
    <recommendedName>
        <fullName evidence="4">Alpha/beta hydrolase family protein</fullName>
    </recommendedName>
</protein>
<dbReference type="SUPFAM" id="SSF53474">
    <property type="entry name" value="alpha/beta-Hydrolases"/>
    <property type="match status" value="1"/>
</dbReference>
<dbReference type="Gene3D" id="3.40.50.1820">
    <property type="entry name" value="alpha/beta hydrolase"/>
    <property type="match status" value="1"/>
</dbReference>
<feature type="compositionally biased region" description="Acidic residues" evidence="1">
    <location>
        <begin position="480"/>
        <end position="489"/>
    </location>
</feature>